<feature type="non-terminal residue" evidence="1">
    <location>
        <position position="373"/>
    </location>
</feature>
<reference evidence="1 2" key="1">
    <citation type="submission" date="2018-12" db="EMBL/GenBank/DDBJ databases">
        <title>Unveiling genomic diversity among members of the Bifidobacterium pseudolongum species, a widely distributed gut commensal of the animal kingdom.</title>
        <authorList>
            <person name="Lugli G.A."/>
            <person name="Duranti S."/>
            <person name="Albert K."/>
            <person name="Mancabelli L."/>
            <person name="Napoli S."/>
            <person name="Viappiani A."/>
            <person name="Anzalone R."/>
            <person name="Longhi G."/>
            <person name="Milani C."/>
            <person name="Turroni F."/>
            <person name="Alessandri G."/>
            <person name="Sela D.A."/>
            <person name="Van Sinderen D."/>
            <person name="Ventura M."/>
        </authorList>
    </citation>
    <scope>NUCLEOTIDE SEQUENCE [LARGE SCALE GENOMIC DNA]</scope>
    <source>
        <strain evidence="1 2">2003B</strain>
    </source>
</reference>
<evidence type="ECO:0000313" key="2">
    <source>
        <dbReference type="Proteomes" id="UP000292382"/>
    </source>
</evidence>
<dbReference type="EMBL" id="RYUW01000037">
    <property type="protein sequence ID" value="RYQ33413.1"/>
    <property type="molecule type" value="Genomic_DNA"/>
</dbReference>
<dbReference type="InterPro" id="IPR013783">
    <property type="entry name" value="Ig-like_fold"/>
</dbReference>
<dbReference type="GO" id="GO:0005975">
    <property type="term" value="P:carbohydrate metabolic process"/>
    <property type="evidence" value="ECO:0007669"/>
    <property type="project" value="UniProtKB-ARBA"/>
</dbReference>
<proteinExistence type="predicted"/>
<dbReference type="Pfam" id="PF09136">
    <property type="entry name" value="Glucodextran_B"/>
    <property type="match status" value="1"/>
</dbReference>
<gene>
    <name evidence="1" type="ORF">PG2003B_1816</name>
</gene>
<dbReference type="AlphaFoldDB" id="A0A4Q5ARD1"/>
<dbReference type="Gene3D" id="2.60.40.10">
    <property type="entry name" value="Immunoglobulins"/>
    <property type="match status" value="1"/>
</dbReference>
<accession>A0A4Q5ARD1</accession>
<feature type="non-terminal residue" evidence="1">
    <location>
        <position position="1"/>
    </location>
</feature>
<dbReference type="Proteomes" id="UP000292382">
    <property type="component" value="Unassembled WGS sequence"/>
</dbReference>
<comment type="caution">
    <text evidence="1">The sequence shown here is derived from an EMBL/GenBank/DDBJ whole genome shotgun (WGS) entry which is preliminary data.</text>
</comment>
<organism evidence="1 2">
    <name type="scientific">Bifidobacterium pseudolongum subsp. globosum</name>
    <dbReference type="NCBI Taxonomy" id="1690"/>
    <lineage>
        <taxon>Bacteria</taxon>
        <taxon>Bacillati</taxon>
        <taxon>Actinomycetota</taxon>
        <taxon>Actinomycetes</taxon>
        <taxon>Bifidobacteriales</taxon>
        <taxon>Bifidobacteriaceae</taxon>
        <taxon>Bifidobacterium</taxon>
    </lineage>
</organism>
<name>A0A4Q5ARD1_9BIFI</name>
<protein>
    <submittedName>
        <fullName evidence="1">PrtP</fullName>
    </submittedName>
</protein>
<evidence type="ECO:0000313" key="1">
    <source>
        <dbReference type="EMBL" id="RYQ33413.1"/>
    </source>
</evidence>
<sequence length="373" mass="39476">SVKTAINEVTNLDATFTDAGTTADGYTKIETPLSDEQAQALGNGDNSAELYLTDNASNATDQDASVQKPGSTSFDLIVNGSGIPDKISSTTTGYEANTQGGGTYTFSGTYPAAVDGTYTDAQGKKHDLNTTYDAATNSFTASMPVTNADYAAQVDLYADKAHTQLLKHFDTKVRLTAPTFTDLKFKNGSDQTSEATIKVTGTVSADTKTVNVGDTVAALDAQHHFSVDVPVNYGDNTIKVIATDEDGNTTTEQKTITSSYDPDMLKNPVTFDQGVTFGSNEFNATSAKFYDPKTGIATITGKVKHPTTTLQVDGKQIPIKDDLTFSFTLDLGTLGQKPFGVVVGDTTQNKTFQEALTFILDAVAPTLSLDSST</sequence>